<dbReference type="PANTHER" id="PTHR46448:SF1">
    <property type="entry name" value="PROTEIN KINASE DOMAIN-CONTAINING PROTEIN"/>
    <property type="match status" value="1"/>
</dbReference>
<dbReference type="InterPro" id="IPR022049">
    <property type="entry name" value="FAM69_kinase_dom"/>
</dbReference>
<feature type="domain" description="Protein kinase" evidence="2">
    <location>
        <begin position="128"/>
        <end position="388"/>
    </location>
</feature>
<gene>
    <name evidence="3" type="primary">PKDCC</name>
    <name evidence="3" type="ORF">BLAG_LOCUS10545</name>
</gene>
<dbReference type="PROSITE" id="PS50011">
    <property type="entry name" value="PROTEIN_KINASE_DOM"/>
    <property type="match status" value="1"/>
</dbReference>
<sequence length="388" mass="43818">MVRQRRLHHGHKRKLSFIIPLLLVYVLVSAFLDLTYSGYMLNHVKRIATPTTTEETNMTKLLWEGLSRLDQLDQQRANLSEELKNIAKLANVSEESIGPWISQLQPMRIADTPGNETALLTCQDVAEIRISHPMGRGVTKVVELGNYRGSGVAVKRVLSTVKDVKECTKSIERGRWNKCFIFPNYKLLKEILLLQQLKHSNIVQLLGYCVQSEETGENLADHGVVSVTEMGTRFHVGRARKMDWKMRLKIATDLASLLDYLEHSPMGSLLMADFKVEQFVWVGGKVKLTDLDDVSNVERKCTVDSDCRIDRRDVDVPCANGSCQGLNAKHNMNGAYKTVLRHLLVHAGTEETTLREELRSMSISAASLHSRLLQLLDKELTLDSPTRT</sequence>
<evidence type="ECO:0000313" key="4">
    <source>
        <dbReference type="Proteomes" id="UP000838412"/>
    </source>
</evidence>
<dbReference type="InterPro" id="IPR011009">
    <property type="entry name" value="Kinase-like_dom_sf"/>
</dbReference>
<protein>
    <submittedName>
        <fullName evidence="3">PKDCC protein</fullName>
    </submittedName>
</protein>
<keyword evidence="1" id="KW-0472">Membrane</keyword>
<keyword evidence="1" id="KW-1133">Transmembrane helix</keyword>
<dbReference type="InterPro" id="IPR000719">
    <property type="entry name" value="Prot_kinase_dom"/>
</dbReference>
<dbReference type="AlphaFoldDB" id="A0A8J9Z9C7"/>
<keyword evidence="4" id="KW-1185">Reference proteome</keyword>
<evidence type="ECO:0000256" key="1">
    <source>
        <dbReference type="SAM" id="Phobius"/>
    </source>
</evidence>
<accession>A0A8J9Z9C7</accession>
<feature type="transmembrane region" description="Helical" evidence="1">
    <location>
        <begin position="21"/>
        <end position="41"/>
    </location>
</feature>
<dbReference type="Pfam" id="PF12260">
    <property type="entry name" value="PIP49_C"/>
    <property type="match status" value="1"/>
</dbReference>
<dbReference type="GO" id="GO:0001501">
    <property type="term" value="P:skeletal system development"/>
    <property type="evidence" value="ECO:0007669"/>
    <property type="project" value="TreeGrafter"/>
</dbReference>
<dbReference type="EMBL" id="OV696702">
    <property type="protein sequence ID" value="CAH1249447.1"/>
    <property type="molecule type" value="Genomic_DNA"/>
</dbReference>
<dbReference type="InterPro" id="IPR042983">
    <property type="entry name" value="PKDCC"/>
</dbReference>
<dbReference type="SUPFAM" id="SSF56112">
    <property type="entry name" value="Protein kinase-like (PK-like)"/>
    <property type="match status" value="1"/>
</dbReference>
<dbReference type="GO" id="GO:0004715">
    <property type="term" value="F:non-membrane spanning protein tyrosine kinase activity"/>
    <property type="evidence" value="ECO:0007669"/>
    <property type="project" value="InterPro"/>
</dbReference>
<dbReference type="GO" id="GO:0005524">
    <property type="term" value="F:ATP binding"/>
    <property type="evidence" value="ECO:0007669"/>
    <property type="project" value="InterPro"/>
</dbReference>
<organism evidence="3 4">
    <name type="scientific">Branchiostoma lanceolatum</name>
    <name type="common">Common lancelet</name>
    <name type="synonym">Amphioxus lanceolatum</name>
    <dbReference type="NCBI Taxonomy" id="7740"/>
    <lineage>
        <taxon>Eukaryota</taxon>
        <taxon>Metazoa</taxon>
        <taxon>Chordata</taxon>
        <taxon>Cephalochordata</taxon>
        <taxon>Leptocardii</taxon>
        <taxon>Amphioxiformes</taxon>
        <taxon>Branchiostomatidae</taxon>
        <taxon>Branchiostoma</taxon>
    </lineage>
</organism>
<dbReference type="GO" id="GO:0005576">
    <property type="term" value="C:extracellular region"/>
    <property type="evidence" value="ECO:0007669"/>
    <property type="project" value="TreeGrafter"/>
</dbReference>
<reference evidence="3" key="1">
    <citation type="submission" date="2022-01" db="EMBL/GenBank/DDBJ databases">
        <authorList>
            <person name="Braso-Vives M."/>
        </authorList>
    </citation>
    <scope>NUCLEOTIDE SEQUENCE</scope>
</reference>
<evidence type="ECO:0000313" key="3">
    <source>
        <dbReference type="EMBL" id="CAH1249447.1"/>
    </source>
</evidence>
<dbReference type="Proteomes" id="UP000838412">
    <property type="component" value="Chromosome 17"/>
</dbReference>
<name>A0A8J9Z9C7_BRALA</name>
<dbReference type="PANTHER" id="PTHR46448">
    <property type="entry name" value="PROTEIN KINASE DOMAIN-CONTAINING PROTEIN"/>
    <property type="match status" value="1"/>
</dbReference>
<keyword evidence="1" id="KW-0812">Transmembrane</keyword>
<dbReference type="Gene3D" id="1.10.510.10">
    <property type="entry name" value="Transferase(Phosphotransferase) domain 1"/>
    <property type="match status" value="1"/>
</dbReference>
<dbReference type="OrthoDB" id="4062651at2759"/>
<proteinExistence type="predicted"/>
<evidence type="ECO:0000259" key="2">
    <source>
        <dbReference type="PROSITE" id="PS50011"/>
    </source>
</evidence>